<accession>A0A0S7XN26</accession>
<gene>
    <name evidence="3" type="ORF">AMK68_03035</name>
</gene>
<dbReference type="InterPro" id="IPR000049">
    <property type="entry name" value="ET-Flavoprotein_bsu_CS"/>
</dbReference>
<dbReference type="PIRSF" id="PIRSF000090">
    <property type="entry name" value="Beta-ETF"/>
    <property type="match status" value="1"/>
</dbReference>
<evidence type="ECO:0000313" key="4">
    <source>
        <dbReference type="Proteomes" id="UP000052020"/>
    </source>
</evidence>
<dbReference type="PANTHER" id="PTHR21294">
    <property type="entry name" value="ELECTRON TRANSFER FLAVOPROTEIN BETA-SUBUNIT"/>
    <property type="match status" value="1"/>
</dbReference>
<evidence type="ECO:0000313" key="3">
    <source>
        <dbReference type="EMBL" id="KPJ63818.1"/>
    </source>
</evidence>
<dbReference type="CDD" id="cd01714">
    <property type="entry name" value="ETF_beta"/>
    <property type="match status" value="1"/>
</dbReference>
<dbReference type="Pfam" id="PF01012">
    <property type="entry name" value="ETF"/>
    <property type="match status" value="1"/>
</dbReference>
<dbReference type="EMBL" id="LIZY01000061">
    <property type="protein sequence ID" value="KPJ63818.1"/>
    <property type="molecule type" value="Genomic_DNA"/>
</dbReference>
<comment type="caution">
    <text evidence="3">The sequence shown here is derived from an EMBL/GenBank/DDBJ whole genome shotgun (WGS) entry which is preliminary data.</text>
</comment>
<dbReference type="InterPro" id="IPR012255">
    <property type="entry name" value="ETF_b"/>
</dbReference>
<dbReference type="InterPro" id="IPR033948">
    <property type="entry name" value="ETF_beta_N"/>
</dbReference>
<comment type="similarity">
    <text evidence="1">Belongs to the ETF beta-subunit/FixA family.</text>
</comment>
<evidence type="ECO:0000259" key="2">
    <source>
        <dbReference type="SMART" id="SM00893"/>
    </source>
</evidence>
<dbReference type="SUPFAM" id="SSF52402">
    <property type="entry name" value="Adenine nucleotide alpha hydrolases-like"/>
    <property type="match status" value="1"/>
</dbReference>
<dbReference type="AlphaFoldDB" id="A0A0S7XN26"/>
<protein>
    <submittedName>
        <fullName evidence="3">Electron transfer flavoprotein subunit beta</fullName>
    </submittedName>
</protein>
<evidence type="ECO:0000256" key="1">
    <source>
        <dbReference type="ARBA" id="ARBA00007557"/>
    </source>
</evidence>
<sequence>MHIIVCVKQVPDTAEVRIDPATGTMVREGVKSTINPFDENAVEAALTLREQQGGKVSALSMGIPSAVEQLRHVLAMGADEAVLLSDRALGGADTLATAYTLSMAIRKMGDFDLILCGRQAIDGDTAQVGPGIAERLGIPQITYAREIQVQDRVVRVKRMLEDGYEVVEADLPALVTVVKQINEPRYPSVRGLLAAKKKDIPVWSGSDVGADLDRTGRAGSPTRVIRTWTPSHERQAEMLGSDGEAVDRLVERLREIGVLPA</sequence>
<reference evidence="3 4" key="1">
    <citation type="journal article" date="2015" name="Microbiome">
        <title>Genomic resolution of linkages in carbon, nitrogen, and sulfur cycling among widespread estuary sediment bacteria.</title>
        <authorList>
            <person name="Baker B.J."/>
            <person name="Lazar C.S."/>
            <person name="Teske A.P."/>
            <person name="Dick G.J."/>
        </authorList>
    </citation>
    <scope>NUCLEOTIDE SEQUENCE [LARGE SCALE GENOMIC DNA]</scope>
    <source>
        <strain evidence="3">DG_56</strain>
    </source>
</reference>
<organism evidence="3 4">
    <name type="scientific">candidate division KD3-62 bacterium DG_56</name>
    <dbReference type="NCBI Taxonomy" id="1704032"/>
    <lineage>
        <taxon>Bacteria</taxon>
        <taxon>candidate division KD3-62</taxon>
    </lineage>
</organism>
<feature type="domain" description="Electron transfer flavoprotein alpha/beta-subunit N-terminal" evidence="2">
    <location>
        <begin position="22"/>
        <end position="212"/>
    </location>
</feature>
<dbReference type="SMART" id="SM00893">
    <property type="entry name" value="ETF"/>
    <property type="match status" value="1"/>
</dbReference>
<dbReference type="GO" id="GO:0009055">
    <property type="term" value="F:electron transfer activity"/>
    <property type="evidence" value="ECO:0007669"/>
    <property type="project" value="InterPro"/>
</dbReference>
<proteinExistence type="inferred from homology"/>
<dbReference type="PATRIC" id="fig|1704032.3.peg.423"/>
<dbReference type="PROSITE" id="PS01065">
    <property type="entry name" value="ETF_BETA"/>
    <property type="match status" value="1"/>
</dbReference>
<dbReference type="Gene3D" id="3.40.50.620">
    <property type="entry name" value="HUPs"/>
    <property type="match status" value="1"/>
</dbReference>
<dbReference type="PANTHER" id="PTHR21294:SF17">
    <property type="entry name" value="PROTEIN FIXA"/>
    <property type="match status" value="1"/>
</dbReference>
<dbReference type="Proteomes" id="UP000052020">
    <property type="component" value="Unassembled WGS sequence"/>
</dbReference>
<dbReference type="InterPro" id="IPR014729">
    <property type="entry name" value="Rossmann-like_a/b/a_fold"/>
</dbReference>
<dbReference type="InterPro" id="IPR014730">
    <property type="entry name" value="ETF_a/b_N"/>
</dbReference>
<name>A0A0S7XN26_9BACT</name>